<evidence type="ECO:0000256" key="3">
    <source>
        <dbReference type="ARBA" id="ARBA00022664"/>
    </source>
</evidence>
<evidence type="ECO:0000313" key="8">
    <source>
        <dbReference type="EMBL" id="KAA8493909.1"/>
    </source>
</evidence>
<protein>
    <submittedName>
        <fullName evidence="8">Pre-mRNA-splicing factor CWC22-like</fullName>
    </submittedName>
</protein>
<feature type="compositionally biased region" description="Basic and acidic residues" evidence="6">
    <location>
        <begin position="606"/>
        <end position="621"/>
    </location>
</feature>
<organism evidence="8 9">
    <name type="scientific">Porphyridium purpureum</name>
    <name type="common">Red alga</name>
    <name type="synonym">Porphyridium cruentum</name>
    <dbReference type="NCBI Taxonomy" id="35688"/>
    <lineage>
        <taxon>Eukaryota</taxon>
        <taxon>Rhodophyta</taxon>
        <taxon>Bangiophyceae</taxon>
        <taxon>Porphyridiales</taxon>
        <taxon>Porphyridiaceae</taxon>
        <taxon>Porphyridium</taxon>
    </lineage>
</organism>
<proteinExistence type="inferred from homology"/>
<feature type="compositionally biased region" description="Basic residues" evidence="6">
    <location>
        <begin position="774"/>
        <end position="793"/>
    </location>
</feature>
<keyword evidence="5" id="KW-0539">Nucleus</keyword>
<dbReference type="GO" id="GO:0000398">
    <property type="term" value="P:mRNA splicing, via spliceosome"/>
    <property type="evidence" value="ECO:0007669"/>
    <property type="project" value="TreeGrafter"/>
</dbReference>
<keyword evidence="3" id="KW-0507">mRNA processing</keyword>
<feature type="compositionally biased region" description="Polar residues" evidence="6">
    <location>
        <begin position="99"/>
        <end position="109"/>
    </location>
</feature>
<dbReference type="GO" id="GO:0071013">
    <property type="term" value="C:catalytic step 2 spliceosome"/>
    <property type="evidence" value="ECO:0007669"/>
    <property type="project" value="TreeGrafter"/>
</dbReference>
<feature type="region of interest" description="Disordered" evidence="6">
    <location>
        <begin position="585"/>
        <end position="816"/>
    </location>
</feature>
<dbReference type="OMA" id="ILTEDMR"/>
<comment type="caution">
    <text evidence="8">The sequence shown here is derived from an EMBL/GenBank/DDBJ whole genome shotgun (WGS) entry which is preliminary data.</text>
</comment>
<feature type="compositionally biased region" description="Basic residues" evidence="6">
    <location>
        <begin position="663"/>
        <end position="680"/>
    </location>
</feature>
<gene>
    <name evidence="8" type="ORF">FVE85_3884</name>
</gene>
<feature type="region of interest" description="Disordered" evidence="6">
    <location>
        <begin position="99"/>
        <end position="120"/>
    </location>
</feature>
<evidence type="ECO:0000313" key="9">
    <source>
        <dbReference type="Proteomes" id="UP000324585"/>
    </source>
</evidence>
<dbReference type="InterPro" id="IPR003891">
    <property type="entry name" value="Initiation_fac_eIF4g_MI"/>
</dbReference>
<dbReference type="Gene3D" id="1.25.40.180">
    <property type="match status" value="2"/>
</dbReference>
<name>A0A5J4YR11_PORPP</name>
<dbReference type="GO" id="GO:0003723">
    <property type="term" value="F:RNA binding"/>
    <property type="evidence" value="ECO:0007669"/>
    <property type="project" value="TreeGrafter"/>
</dbReference>
<dbReference type="PANTHER" id="PTHR18034:SF3">
    <property type="entry name" value="PRE-MRNA-SPLICING FACTOR CWC22 HOMOLOG"/>
    <property type="match status" value="1"/>
</dbReference>
<evidence type="ECO:0000256" key="4">
    <source>
        <dbReference type="ARBA" id="ARBA00023187"/>
    </source>
</evidence>
<dbReference type="InterPro" id="IPR016024">
    <property type="entry name" value="ARM-type_fold"/>
</dbReference>
<dbReference type="OrthoDB" id="1924287at2759"/>
<dbReference type="EMBL" id="VRMN01000005">
    <property type="protein sequence ID" value="KAA8493909.1"/>
    <property type="molecule type" value="Genomic_DNA"/>
</dbReference>
<comment type="subcellular location">
    <subcellularLocation>
        <location evidence="1">Nucleus</location>
    </subcellularLocation>
</comment>
<comment type="similarity">
    <text evidence="2">Belongs to the CWC22 family.</text>
</comment>
<dbReference type="Proteomes" id="UP000324585">
    <property type="component" value="Unassembled WGS sequence"/>
</dbReference>
<dbReference type="SMART" id="SM00544">
    <property type="entry name" value="MA3"/>
    <property type="match status" value="1"/>
</dbReference>
<dbReference type="PROSITE" id="PS51366">
    <property type="entry name" value="MI"/>
    <property type="match status" value="1"/>
</dbReference>
<evidence type="ECO:0000259" key="7">
    <source>
        <dbReference type="PROSITE" id="PS51366"/>
    </source>
</evidence>
<dbReference type="SUPFAM" id="SSF48371">
    <property type="entry name" value="ARM repeat"/>
    <property type="match status" value="1"/>
</dbReference>
<feature type="compositionally biased region" description="Acidic residues" evidence="6">
    <location>
        <begin position="594"/>
        <end position="605"/>
    </location>
</feature>
<evidence type="ECO:0000256" key="2">
    <source>
        <dbReference type="ARBA" id="ARBA00006856"/>
    </source>
</evidence>
<dbReference type="AlphaFoldDB" id="A0A5J4YR11"/>
<feature type="compositionally biased region" description="Low complexity" evidence="6">
    <location>
        <begin position="686"/>
        <end position="714"/>
    </location>
</feature>
<dbReference type="Pfam" id="PF02847">
    <property type="entry name" value="MA3"/>
    <property type="match status" value="1"/>
</dbReference>
<sequence length="816" mass="92572">MEERPMLSPQAHPHPHLQSEAPPQHSTEQSTGEEDESQAGQARAWQELRRAIGAALDEVKSARDVKDVCIQLLRLNLVRGRGVFVRCVIDAANAASIRQQRWQEQNQNKPNERPERKRSHRQIGFPPRIAMFAAVVCVVNAKIPPIGELLVCRLVRELRAALTRRHKQSATAACRFLAHLTNQHVCSELLALETLSLLLEDYSNMSVEVAVQFMLECGMHLMENAKSSALLVFDRFRFLLQEHKLGRFAEGQVEVLMNAFRKDFSAYPSIAQELDVLSDDEKITHEIGLENNELDMDAEAANPKLDAFRFDEQYSQHENTYKEAARSILGAAFDDVPKAAAQVPSELDQNEAEQSTKHVAESNLAPTRDMTDAEVMTFRKSVYLTIMSALSAEEAAHKLFNLIGRNPGQEPQLCSMIVESCTQERAYIDIYATLAIRFCHLQPSTYTMLYEDLFALKYAMVHQLETGKIRNLSKFFAALLEQRALPWSILELITLTQEDTTSSSRIFLKFLFQQLAESLGVQNLRAILLDEALTEPMAGLLPMQSDDIHRLRFSINFFTSIGLGALTDEMRARFKYLQELSLKQRQTARNATADSEDESEEDDVDVENHSGLRSHDLKESKVAGQSSRPKGDLERSHHRRNGKHGRSEGLQPQDRSMEPQRIHERHASKHKHRPSRRRKRSESESESSSSSSTCSDSSESSSSCSTCSSSSSSSYDQKDYRLSKRHKRARARNHDDTSTSSSEFDSLPSGTFSKRQKKSKARKLSLRKTEPRVKSKSKPKPRRSPGSGRTKKRSGSDDRARQERKNRSRKRERRRA</sequence>
<reference evidence="9" key="1">
    <citation type="journal article" date="2019" name="Nat. Commun.">
        <title>Expansion of phycobilisome linker gene families in mesophilic red algae.</title>
        <authorList>
            <person name="Lee J."/>
            <person name="Kim D."/>
            <person name="Bhattacharya D."/>
            <person name="Yoon H.S."/>
        </authorList>
    </citation>
    <scope>NUCLEOTIDE SEQUENCE [LARGE SCALE GENOMIC DNA]</scope>
    <source>
        <strain evidence="9">CCMP 1328</strain>
    </source>
</reference>
<feature type="compositionally biased region" description="Basic and acidic residues" evidence="6">
    <location>
        <begin position="794"/>
        <end position="805"/>
    </location>
</feature>
<keyword evidence="9" id="KW-1185">Reference proteome</keyword>
<evidence type="ECO:0000256" key="6">
    <source>
        <dbReference type="SAM" id="MobiDB-lite"/>
    </source>
</evidence>
<dbReference type="PANTHER" id="PTHR18034">
    <property type="entry name" value="CELL CYCLE CONTROL PROTEIN CWF22-RELATED"/>
    <property type="match status" value="1"/>
</dbReference>
<feature type="region of interest" description="Disordered" evidence="6">
    <location>
        <begin position="1"/>
        <end position="43"/>
    </location>
</feature>
<evidence type="ECO:0000256" key="5">
    <source>
        <dbReference type="ARBA" id="ARBA00023242"/>
    </source>
</evidence>
<evidence type="ECO:0000256" key="1">
    <source>
        <dbReference type="ARBA" id="ARBA00004123"/>
    </source>
</evidence>
<dbReference type="InterPro" id="IPR050781">
    <property type="entry name" value="CWC22_splicing_factor"/>
</dbReference>
<feature type="domain" description="MI" evidence="7">
    <location>
        <begin position="377"/>
        <end position="495"/>
    </location>
</feature>
<keyword evidence="4" id="KW-0508">mRNA splicing</keyword>
<feature type="compositionally biased region" description="Basic residues" evidence="6">
    <location>
        <begin position="754"/>
        <end position="766"/>
    </location>
</feature>
<feature type="compositionally biased region" description="Basic residues" evidence="6">
    <location>
        <begin position="806"/>
        <end position="816"/>
    </location>
</feature>
<accession>A0A5J4YR11</accession>